<dbReference type="RefSeq" id="WP_054404757.1">
    <property type="nucleotide sequence ID" value="NZ_LIUT01000006.1"/>
</dbReference>
<sequence>MTRNKNQSMLLLLISAVLSILLAVTMDTSGSVVKEFAKGILMGLGAVSCIVGLWFYGKQKK</sequence>
<proteinExistence type="predicted"/>
<name>A0A0M1N422_9BACL</name>
<accession>A0A0M1N422</accession>
<dbReference type="AlphaFoldDB" id="A0A0M1N422"/>
<dbReference type="PATRIC" id="fig|1705565.3.peg.867"/>
<evidence type="ECO:0000313" key="3">
    <source>
        <dbReference type="Proteomes" id="UP000036932"/>
    </source>
</evidence>
<gene>
    <name evidence="2" type="ORF">AM231_23580</name>
</gene>
<dbReference type="Proteomes" id="UP000036932">
    <property type="component" value="Unassembled WGS sequence"/>
</dbReference>
<comment type="caution">
    <text evidence="2">The sequence shown here is derived from an EMBL/GenBank/DDBJ whole genome shotgun (WGS) entry which is preliminary data.</text>
</comment>
<evidence type="ECO:0000313" key="2">
    <source>
        <dbReference type="EMBL" id="KOR76912.1"/>
    </source>
</evidence>
<feature type="transmembrane region" description="Helical" evidence="1">
    <location>
        <begin position="36"/>
        <end position="56"/>
    </location>
</feature>
<protein>
    <submittedName>
        <fullName evidence="2">Uncharacterized protein</fullName>
    </submittedName>
</protein>
<dbReference type="EMBL" id="LIUT01000006">
    <property type="protein sequence ID" value="KOR76912.1"/>
    <property type="molecule type" value="Genomic_DNA"/>
</dbReference>
<keyword evidence="1" id="KW-0472">Membrane</keyword>
<keyword evidence="1" id="KW-0812">Transmembrane</keyword>
<evidence type="ECO:0000256" key="1">
    <source>
        <dbReference type="SAM" id="Phobius"/>
    </source>
</evidence>
<reference evidence="3" key="1">
    <citation type="submission" date="2015-08" db="EMBL/GenBank/DDBJ databases">
        <title>Genome sequencing project for genomic taxonomy and phylogenomics of Bacillus-like bacteria.</title>
        <authorList>
            <person name="Liu B."/>
            <person name="Wang J."/>
            <person name="Zhu Y."/>
            <person name="Liu G."/>
            <person name="Chen Q."/>
            <person name="Chen Z."/>
            <person name="Lan J."/>
            <person name="Che J."/>
            <person name="Ge C."/>
            <person name="Shi H."/>
            <person name="Pan Z."/>
            <person name="Liu X."/>
        </authorList>
    </citation>
    <scope>NUCLEOTIDE SEQUENCE [LARGE SCALE GENOMIC DNA]</scope>
    <source>
        <strain evidence="3">FJAT-22460</strain>
    </source>
</reference>
<organism evidence="2 3">
    <name type="scientific">Paenibacillus solani</name>
    <dbReference type="NCBI Taxonomy" id="1705565"/>
    <lineage>
        <taxon>Bacteria</taxon>
        <taxon>Bacillati</taxon>
        <taxon>Bacillota</taxon>
        <taxon>Bacilli</taxon>
        <taxon>Bacillales</taxon>
        <taxon>Paenibacillaceae</taxon>
        <taxon>Paenibacillus</taxon>
    </lineage>
</organism>
<keyword evidence="1" id="KW-1133">Transmembrane helix</keyword>
<keyword evidence="3" id="KW-1185">Reference proteome</keyword>